<comment type="similarity">
    <text evidence="7">Belongs to the isocitrate lyase/PEP mutase superfamily.</text>
</comment>
<dbReference type="RefSeq" id="XP_035344006.1">
    <property type="nucleotide sequence ID" value="XM_035488113.1"/>
</dbReference>
<organism evidence="9 10">
    <name type="scientific">Talaromyces rugulosus</name>
    <name type="common">Penicillium rugulosum</name>
    <dbReference type="NCBI Taxonomy" id="121627"/>
    <lineage>
        <taxon>Eukaryota</taxon>
        <taxon>Fungi</taxon>
        <taxon>Dikarya</taxon>
        <taxon>Ascomycota</taxon>
        <taxon>Pezizomycotina</taxon>
        <taxon>Eurotiomycetes</taxon>
        <taxon>Eurotiomycetidae</taxon>
        <taxon>Eurotiales</taxon>
        <taxon>Trichocomaceae</taxon>
        <taxon>Talaromyces</taxon>
        <taxon>Talaromyces sect. Islandici</taxon>
    </lineage>
</organism>
<evidence type="ECO:0000256" key="2">
    <source>
        <dbReference type="ARBA" id="ARBA00001695"/>
    </source>
</evidence>
<dbReference type="InterPro" id="IPR039556">
    <property type="entry name" value="ICL/PEPM"/>
</dbReference>
<dbReference type="InterPro" id="IPR015813">
    <property type="entry name" value="Pyrv/PenolPyrv_kinase-like_dom"/>
</dbReference>
<dbReference type="GO" id="GO:0015926">
    <property type="term" value="F:glucosidase activity"/>
    <property type="evidence" value="ECO:0007669"/>
    <property type="project" value="InterPro"/>
</dbReference>
<dbReference type="Pfam" id="PF07745">
    <property type="entry name" value="Glyco_hydro_53"/>
    <property type="match status" value="1"/>
</dbReference>
<dbReference type="GO" id="GO:0031218">
    <property type="term" value="F:arabinogalactan endo-1,4-beta-galactosidase activity"/>
    <property type="evidence" value="ECO:0007669"/>
    <property type="project" value="UniProtKB-EC"/>
</dbReference>
<evidence type="ECO:0000256" key="1">
    <source>
        <dbReference type="ARBA" id="ARBA00001050"/>
    </source>
</evidence>
<name>A0A7H8QVX7_TALRU</name>
<dbReference type="OrthoDB" id="1923844at2759"/>
<dbReference type="SUPFAM" id="SSF51621">
    <property type="entry name" value="Phosphoenolpyruvate/pyruvate domain"/>
    <property type="match status" value="1"/>
</dbReference>
<dbReference type="Gene3D" id="3.20.20.80">
    <property type="entry name" value="Glycosidases"/>
    <property type="match status" value="1"/>
</dbReference>
<dbReference type="Pfam" id="PF13714">
    <property type="entry name" value="PEP_mutase"/>
    <property type="match status" value="1"/>
</dbReference>
<proteinExistence type="inferred from homology"/>
<dbReference type="PANTHER" id="PTHR34983:SF1">
    <property type="entry name" value="ARABINOGALACTAN ENDO-BETA-1,4-GALACTANASE A"/>
    <property type="match status" value="1"/>
</dbReference>
<evidence type="ECO:0000256" key="8">
    <source>
        <dbReference type="RuleBase" id="RU361192"/>
    </source>
</evidence>
<dbReference type="Proteomes" id="UP000509510">
    <property type="component" value="Chromosome III"/>
</dbReference>
<evidence type="ECO:0000256" key="4">
    <source>
        <dbReference type="ARBA" id="ARBA00012556"/>
    </source>
</evidence>
<dbReference type="InterPro" id="IPR017853">
    <property type="entry name" value="GH"/>
</dbReference>
<dbReference type="GeneID" id="55992446"/>
<dbReference type="FunFam" id="3.20.20.80:FF:000077">
    <property type="entry name" value="Arabinogalactan endo-beta-1,4-galactanase"/>
    <property type="match status" value="1"/>
</dbReference>
<dbReference type="InterPro" id="IPR040442">
    <property type="entry name" value="Pyrv_kinase-like_dom_sf"/>
</dbReference>
<dbReference type="EC" id="3.2.1.89" evidence="4 8"/>
<dbReference type="EMBL" id="CP055900">
    <property type="protein sequence ID" value="QKX57828.1"/>
    <property type="molecule type" value="Genomic_DNA"/>
</dbReference>
<evidence type="ECO:0000313" key="10">
    <source>
        <dbReference type="Proteomes" id="UP000509510"/>
    </source>
</evidence>
<dbReference type="KEGG" id="trg:TRUGW13939_04948"/>
<dbReference type="PROSITE" id="PS00161">
    <property type="entry name" value="ISOCITRATE_LYASE"/>
    <property type="match status" value="1"/>
</dbReference>
<comment type="catalytic activity">
    <reaction evidence="1">
        <text>(2S,3R)-3-hydroxybutane-1,2,3-tricarboxylate = pyruvate + succinate</text>
        <dbReference type="Rhea" id="RHEA:16809"/>
        <dbReference type="ChEBI" id="CHEBI:15361"/>
        <dbReference type="ChEBI" id="CHEBI:30031"/>
        <dbReference type="ChEBI" id="CHEBI:57429"/>
        <dbReference type="EC" id="4.1.3.30"/>
    </reaction>
</comment>
<comment type="similarity">
    <text evidence="3 8">Belongs to the glycosyl hydrolase 53 family.</text>
</comment>
<evidence type="ECO:0000256" key="7">
    <source>
        <dbReference type="ARBA" id="ARBA00061405"/>
    </source>
</evidence>
<dbReference type="GO" id="GO:0045490">
    <property type="term" value="P:pectin catabolic process"/>
    <property type="evidence" value="ECO:0007669"/>
    <property type="project" value="TreeGrafter"/>
</dbReference>
<dbReference type="AlphaFoldDB" id="A0A7H8QVX7"/>
<keyword evidence="6 8" id="KW-0326">Glycosidase</keyword>
<dbReference type="SUPFAM" id="SSF51445">
    <property type="entry name" value="(Trans)glycosidases"/>
    <property type="match status" value="1"/>
</dbReference>
<reference evidence="10" key="1">
    <citation type="submission" date="2020-06" db="EMBL/GenBank/DDBJ databases">
        <title>A chromosome-scale genome assembly of Talaromyces rugulosus W13939.</title>
        <authorList>
            <person name="Wang B."/>
            <person name="Guo L."/>
            <person name="Ye K."/>
            <person name="Wang L."/>
        </authorList>
    </citation>
    <scope>NUCLEOTIDE SEQUENCE [LARGE SCALE GENOMIC DNA]</scope>
    <source>
        <strain evidence="10">W13939</strain>
    </source>
</reference>
<dbReference type="GO" id="GO:0046421">
    <property type="term" value="F:methylisocitrate lyase activity"/>
    <property type="evidence" value="ECO:0007669"/>
    <property type="project" value="UniProtKB-EC"/>
</dbReference>
<keyword evidence="10" id="KW-1185">Reference proteome</keyword>
<evidence type="ECO:0000256" key="6">
    <source>
        <dbReference type="ARBA" id="ARBA00023295"/>
    </source>
</evidence>
<evidence type="ECO:0000256" key="3">
    <source>
        <dbReference type="ARBA" id="ARBA00010687"/>
    </source>
</evidence>
<gene>
    <name evidence="9" type="ORF">TRUGW13939_04948</name>
</gene>
<protein>
    <recommendedName>
        <fullName evidence="4 8">Arabinogalactan endo-beta-1,4-galactanase</fullName>
        <ecNumber evidence="4 8">3.2.1.89</ecNumber>
    </recommendedName>
</protein>
<dbReference type="FunFam" id="3.20.20.60:FF:000009">
    <property type="entry name" value="2-methylisocitrate lyase"/>
    <property type="match status" value="1"/>
</dbReference>
<dbReference type="Gene3D" id="3.20.20.60">
    <property type="entry name" value="Phosphoenolpyruvate-binding domains"/>
    <property type="match status" value="1"/>
</dbReference>
<comment type="catalytic activity">
    <reaction evidence="2 8">
        <text>The enzyme specifically hydrolyzes (1-&gt;4)-beta-D-galactosidic linkages in type I arabinogalactans.</text>
        <dbReference type="EC" id="3.2.1.89"/>
    </reaction>
</comment>
<dbReference type="InterPro" id="IPR011683">
    <property type="entry name" value="Glyco_hydro_53"/>
</dbReference>
<evidence type="ECO:0000256" key="5">
    <source>
        <dbReference type="ARBA" id="ARBA00022801"/>
    </source>
</evidence>
<keyword evidence="5 8" id="KW-0378">Hydrolase</keyword>
<dbReference type="CDD" id="cd00377">
    <property type="entry name" value="ICL_PEPM"/>
    <property type="match status" value="1"/>
</dbReference>
<sequence>MAITITLGPNGHYHVNDGSGYEHDTSANFLPVSGSTKLRRMLHETNELIVCPGVYDGLSARVAMQLDFKAMYMTGAGTTASRLGMADLGLAQLHDMKTNAEMIVGLDPYGPPLIADMDTGYGGPLMVAKSVQQYIQAGVAGFHIEDQVLSKRCGHLAGKKVVSKDEYLMRIRTAKLTKDRLHSDIVLIARTDALQQHGYEECIDRLKAARDLGADVGLLEGFTSAEQARQAVQDLAPWPLLLNMVENGAGPVITTHEAKEMGFRIMIFSFASLAPAYLGIRSAFERIKTEGIVGTPEGLGPRKLFESSFPETTMKLVDFISVPLVTLTPLVSAALQYRGADISSLLVEEDSNISYKSVDGQSESLETILADNGVNAIRQRLWVNPADGSYDLDYNLELAKRMVAADMVIYLDLHLSDTWADPGDQTTPSGWSTTDIDTLTWQLYNYTLDVCNSFASESIPLEIVSIGNEITAGLLWPLGSTDSYYNIASLLHSAAWGIRDSDISPQPQIMIHLDNGWDWDTQSYFYETVLGEGPLLTTDFDLMGVSYYPFYSSSATLASLESSLANMASTYSKGIVVAETNWPYSCPDPEFSFPSDLTSIPFSADGQTTFLTDLAKVVAGTSNGLGLFYWEPAWIGNGNLGSSCSDNLLVDSSTDVFRSSVEVFSGF</sequence>
<dbReference type="PANTHER" id="PTHR34983">
    <property type="entry name" value="ARABINOGALACTAN ENDO-BETA-1,4-GALACTANASE A"/>
    <property type="match status" value="1"/>
</dbReference>
<accession>A0A7H8QVX7</accession>
<dbReference type="InterPro" id="IPR018523">
    <property type="entry name" value="Isocitrate_lyase_ph_CS"/>
</dbReference>
<evidence type="ECO:0000313" key="9">
    <source>
        <dbReference type="EMBL" id="QKX57828.1"/>
    </source>
</evidence>